<protein>
    <recommendedName>
        <fullName evidence="2">VHS domain-containing protein</fullName>
    </recommendedName>
</protein>
<dbReference type="GO" id="GO:0035091">
    <property type="term" value="F:phosphatidylinositol binding"/>
    <property type="evidence" value="ECO:0007669"/>
    <property type="project" value="InterPro"/>
</dbReference>
<evidence type="ECO:0000256" key="1">
    <source>
        <dbReference type="SAM" id="MobiDB-lite"/>
    </source>
</evidence>
<proteinExistence type="predicted"/>
<dbReference type="GO" id="GO:0043130">
    <property type="term" value="F:ubiquitin binding"/>
    <property type="evidence" value="ECO:0007669"/>
    <property type="project" value="InterPro"/>
</dbReference>
<evidence type="ECO:0000313" key="3">
    <source>
        <dbReference type="EMBL" id="RKP34234.1"/>
    </source>
</evidence>
<evidence type="ECO:0000313" key="4">
    <source>
        <dbReference type="Proteomes" id="UP000268162"/>
    </source>
</evidence>
<accession>A0A4P9ZLP6</accession>
<reference evidence="4" key="1">
    <citation type="journal article" date="2018" name="Nat. Microbiol.">
        <title>Leveraging single-cell genomics to expand the fungal tree of life.</title>
        <authorList>
            <person name="Ahrendt S.R."/>
            <person name="Quandt C.A."/>
            <person name="Ciobanu D."/>
            <person name="Clum A."/>
            <person name="Salamov A."/>
            <person name="Andreopoulos B."/>
            <person name="Cheng J.F."/>
            <person name="Woyke T."/>
            <person name="Pelin A."/>
            <person name="Henrissat B."/>
            <person name="Reynolds N.K."/>
            <person name="Benny G.L."/>
            <person name="Smith M.E."/>
            <person name="James T.Y."/>
            <person name="Grigoriev I.V."/>
        </authorList>
    </citation>
    <scope>NUCLEOTIDE SEQUENCE [LARGE SCALE GENOMIC DNA]</scope>
    <source>
        <strain evidence="4">RSA 468</strain>
    </source>
</reference>
<keyword evidence="4" id="KW-1185">Reference proteome</keyword>
<dbReference type="Proteomes" id="UP000268162">
    <property type="component" value="Unassembled WGS sequence"/>
</dbReference>
<dbReference type="PROSITE" id="PS50179">
    <property type="entry name" value="VHS"/>
    <property type="match status" value="1"/>
</dbReference>
<sequence>MATQSETIIEPPPRTLSTKRSRWNLVLGLLKGKPEVSVDRAIEHPLEGLPDLIAEVKASDKFWKKTAGNLRRRLWSRKVTASIGSLMVLNSLVEEAPTTVLPTIAAPTFLNDLTNRIYSATTIHVLRDALINILEHWAAQTSDPALTTPLAHTALGAQRYWGPPRIRFVPRPLVSGVSEHYGVFGYTMLAPLGAYVEPQLPGALHLSPTAPQPATLATLALNYAQMLTEALMTISPETNDINDNPVVGEFIPKSRELHQALLSVLQHIPPGDTDLIDRIVSSTGQLADAVRMYTDLLDAHQLHLVKEESKTDPRSRQPSPLFIGRPLSAAAGPGTAASASSPPPVPLTHHPRDLHTPTIPQPPKSSPSRPPSGVPEIVVEKSTFMAPAITPAHLPPYLTPDYASCSQTSSSDSITNSPDLRGMSAKKQGKMPASRADSLNEVYDGSHL</sequence>
<name>A0A4P9ZLP6_9FUNG</name>
<dbReference type="AlphaFoldDB" id="A0A4P9ZLP6"/>
<feature type="compositionally biased region" description="Low complexity" evidence="1">
    <location>
        <begin position="404"/>
        <end position="417"/>
    </location>
</feature>
<dbReference type="GO" id="GO:0007034">
    <property type="term" value="P:vacuolar transport"/>
    <property type="evidence" value="ECO:0007669"/>
    <property type="project" value="UniProtKB-ARBA"/>
</dbReference>
<feature type="region of interest" description="Disordered" evidence="1">
    <location>
        <begin position="404"/>
        <end position="448"/>
    </location>
</feature>
<dbReference type="GO" id="GO:0016192">
    <property type="term" value="P:vesicle-mediated transport"/>
    <property type="evidence" value="ECO:0007669"/>
    <property type="project" value="UniProtKB-ARBA"/>
</dbReference>
<feature type="region of interest" description="Disordered" evidence="1">
    <location>
        <begin position="307"/>
        <end position="375"/>
    </location>
</feature>
<dbReference type="SUPFAM" id="SSF48464">
    <property type="entry name" value="ENTH/VHS domain"/>
    <property type="match status" value="1"/>
</dbReference>
<dbReference type="EMBL" id="ML003296">
    <property type="protein sequence ID" value="RKP34234.1"/>
    <property type="molecule type" value="Genomic_DNA"/>
</dbReference>
<feature type="compositionally biased region" description="Pro residues" evidence="1">
    <location>
        <begin position="359"/>
        <end position="373"/>
    </location>
</feature>
<dbReference type="Gene3D" id="1.25.40.90">
    <property type="match status" value="1"/>
</dbReference>
<feature type="domain" description="VHS" evidence="2">
    <location>
        <begin position="51"/>
        <end position="138"/>
    </location>
</feature>
<organism evidence="3 4">
    <name type="scientific">Dimargaris cristalligena</name>
    <dbReference type="NCBI Taxonomy" id="215637"/>
    <lineage>
        <taxon>Eukaryota</taxon>
        <taxon>Fungi</taxon>
        <taxon>Fungi incertae sedis</taxon>
        <taxon>Zoopagomycota</taxon>
        <taxon>Kickxellomycotina</taxon>
        <taxon>Dimargaritomycetes</taxon>
        <taxon>Dimargaritales</taxon>
        <taxon>Dimargaritaceae</taxon>
        <taxon>Dimargaris</taxon>
    </lineage>
</organism>
<dbReference type="STRING" id="215637.A0A4P9ZLP6"/>
<evidence type="ECO:0000259" key="2">
    <source>
        <dbReference type="PROSITE" id="PS50179"/>
    </source>
</evidence>
<dbReference type="InterPro" id="IPR008942">
    <property type="entry name" value="ENTH_VHS"/>
</dbReference>
<feature type="compositionally biased region" description="Low complexity" evidence="1">
    <location>
        <begin position="326"/>
        <end position="340"/>
    </location>
</feature>
<gene>
    <name evidence="3" type="ORF">BJ085DRAFT_39381</name>
</gene>
<dbReference type="InterPro" id="IPR002014">
    <property type="entry name" value="VHS_dom"/>
</dbReference>